<organism evidence="4 5">
    <name type="scientific">Caloramator australicus RC3</name>
    <dbReference type="NCBI Taxonomy" id="857293"/>
    <lineage>
        <taxon>Bacteria</taxon>
        <taxon>Bacillati</taxon>
        <taxon>Bacillota</taxon>
        <taxon>Clostridia</taxon>
        <taxon>Eubacteriales</taxon>
        <taxon>Clostridiaceae</taxon>
        <taxon>Caloramator</taxon>
    </lineage>
</organism>
<gene>
    <name evidence="4" type="ORF">CAAU_0294</name>
</gene>
<evidence type="ECO:0000256" key="1">
    <source>
        <dbReference type="ARBA" id="ARBA00022723"/>
    </source>
</evidence>
<keyword evidence="2" id="KW-0378">Hydrolase</keyword>
<feature type="binding site" evidence="3">
    <location>
        <position position="88"/>
    </location>
    <ligand>
        <name>a divalent metal cation</name>
        <dbReference type="ChEBI" id="CHEBI:60240"/>
        <label>1</label>
    </ligand>
</feature>
<feature type="binding site" evidence="3">
    <location>
        <position position="123"/>
    </location>
    <ligand>
        <name>a divalent metal cation</name>
        <dbReference type="ChEBI" id="CHEBI:60240"/>
        <label>2</label>
    </ligand>
</feature>
<dbReference type="PANTHER" id="PTHR46124:SF2">
    <property type="entry name" value="D-AMINOACYL-TRNA DEACYLASE"/>
    <property type="match status" value="1"/>
</dbReference>
<dbReference type="PANTHER" id="PTHR46124">
    <property type="entry name" value="D-AMINOACYL-TRNA DEACYLASE"/>
    <property type="match status" value="1"/>
</dbReference>
<feature type="binding site" evidence="3">
    <location>
        <position position="146"/>
    </location>
    <ligand>
        <name>a divalent metal cation</name>
        <dbReference type="ChEBI" id="CHEBI:60240"/>
        <label>2</label>
    </ligand>
</feature>
<name>G0V4A3_9CLOT</name>
<comment type="caution">
    <text evidence="4">The sequence shown here is derived from an EMBL/GenBank/DDBJ whole genome shotgun (WGS) entry which is preliminary data.</text>
</comment>
<feature type="binding site" evidence="3">
    <location>
        <position position="7"/>
    </location>
    <ligand>
        <name>a divalent metal cation</name>
        <dbReference type="ChEBI" id="CHEBI:60240"/>
        <label>1</label>
    </ligand>
</feature>
<dbReference type="GO" id="GO:0046872">
    <property type="term" value="F:metal ion binding"/>
    <property type="evidence" value="ECO:0007669"/>
    <property type="project" value="UniProtKB-KW"/>
</dbReference>
<evidence type="ECO:0000313" key="4">
    <source>
        <dbReference type="EMBL" id="CCC57943.1"/>
    </source>
</evidence>
<dbReference type="PROSITE" id="PS01090">
    <property type="entry name" value="TATD_2"/>
    <property type="match status" value="1"/>
</dbReference>
<proteinExistence type="predicted"/>
<evidence type="ECO:0000313" key="5">
    <source>
        <dbReference type="Proteomes" id="UP000007652"/>
    </source>
</evidence>
<feature type="binding site" evidence="3">
    <location>
        <position position="5"/>
    </location>
    <ligand>
        <name>a divalent metal cation</name>
        <dbReference type="ChEBI" id="CHEBI:60240"/>
        <label>1</label>
    </ligand>
</feature>
<evidence type="ECO:0000256" key="3">
    <source>
        <dbReference type="PIRSR" id="PIRSR005902-1"/>
    </source>
</evidence>
<dbReference type="STRING" id="857293.CAAU_0294"/>
<dbReference type="eggNOG" id="COG0084">
    <property type="taxonomic scope" value="Bacteria"/>
</dbReference>
<dbReference type="InterPro" id="IPR001130">
    <property type="entry name" value="TatD-like"/>
</dbReference>
<dbReference type="InterPro" id="IPR032466">
    <property type="entry name" value="Metal_Hydrolase"/>
</dbReference>
<dbReference type="FunFam" id="3.20.20.140:FF:000005">
    <property type="entry name" value="TatD family hydrolase"/>
    <property type="match status" value="1"/>
</dbReference>
<dbReference type="GO" id="GO:0004536">
    <property type="term" value="F:DNA nuclease activity"/>
    <property type="evidence" value="ECO:0007669"/>
    <property type="project" value="InterPro"/>
</dbReference>
<keyword evidence="5" id="KW-1185">Reference proteome</keyword>
<dbReference type="RefSeq" id="WP_008907666.1">
    <property type="nucleotide sequence ID" value="NZ_CAKP01000010.1"/>
</dbReference>
<dbReference type="Gene3D" id="3.20.20.140">
    <property type="entry name" value="Metal-dependent hydrolases"/>
    <property type="match status" value="1"/>
</dbReference>
<accession>G0V4A3</accession>
<keyword evidence="1 3" id="KW-0479">Metal-binding</keyword>
<dbReference type="SUPFAM" id="SSF51556">
    <property type="entry name" value="Metallo-dependent hydrolases"/>
    <property type="match status" value="1"/>
</dbReference>
<sequence length="250" mass="28863">MFDSHAHYDDRAFDLDRDEVIQKIKNEGVKRVLNCASSIESCYTTIELTKKYDFFYGAVGVHPEFSKDLNINLIGDLTKEGKIVAIGEIGLDYYWDYDRTLQMKAFKEQLDLARQLDLPVVIHNREAHDDTLRVLKEFKEIRGVLHCYSGSLEFAREFVKLGFYLGFTGVVTFKNAKKAVEVVREIPLEYLLVETDCPYMAPHPHRGERNDSSYLKYIIEKIAEIKGKTFDEVNKATSKNASELFKIEIN</sequence>
<dbReference type="AlphaFoldDB" id="G0V4A3"/>
<dbReference type="Pfam" id="PF01026">
    <property type="entry name" value="TatD_DNase"/>
    <property type="match status" value="1"/>
</dbReference>
<evidence type="ECO:0000256" key="2">
    <source>
        <dbReference type="ARBA" id="ARBA00022801"/>
    </source>
</evidence>
<dbReference type="CDD" id="cd01310">
    <property type="entry name" value="TatD_DNAse"/>
    <property type="match status" value="1"/>
</dbReference>
<feature type="binding site" evidence="3">
    <location>
        <position position="196"/>
    </location>
    <ligand>
        <name>a divalent metal cation</name>
        <dbReference type="ChEBI" id="CHEBI:60240"/>
        <label>1</label>
    </ligand>
</feature>
<dbReference type="Proteomes" id="UP000007652">
    <property type="component" value="Unassembled WGS sequence"/>
</dbReference>
<dbReference type="PROSITE" id="PS01091">
    <property type="entry name" value="TATD_3"/>
    <property type="match status" value="1"/>
</dbReference>
<dbReference type="PIRSF" id="PIRSF005902">
    <property type="entry name" value="DNase_TatD"/>
    <property type="match status" value="1"/>
</dbReference>
<dbReference type="InterPro" id="IPR015991">
    <property type="entry name" value="TatD/YcfH-like"/>
</dbReference>
<dbReference type="EMBL" id="CAKP01000010">
    <property type="protein sequence ID" value="CCC57943.1"/>
    <property type="molecule type" value="Genomic_DNA"/>
</dbReference>
<dbReference type="GO" id="GO:0016788">
    <property type="term" value="F:hydrolase activity, acting on ester bonds"/>
    <property type="evidence" value="ECO:0007669"/>
    <property type="project" value="InterPro"/>
</dbReference>
<protein>
    <submittedName>
        <fullName evidence="4">Putative deoxyribonuclease YcfH</fullName>
    </submittedName>
</protein>
<dbReference type="NCBIfam" id="TIGR00010">
    <property type="entry name" value="YchF/TatD family DNA exonuclease"/>
    <property type="match status" value="1"/>
</dbReference>
<dbReference type="InterPro" id="IPR018228">
    <property type="entry name" value="DNase_TatD-rel_CS"/>
</dbReference>
<reference evidence="4 5" key="1">
    <citation type="journal article" date="2011" name="J. Bacteriol.">
        <title>Draft genome sequence of Caloramator australicus strain RC3T, a thermoanaerobe from the Great Artesian Basin of Australia.</title>
        <authorList>
            <person name="Ogg C.D."/>
            <person name="Patel B.K.C."/>
        </authorList>
    </citation>
    <scope>NUCLEOTIDE SEQUENCE [LARGE SCALE GENOMIC DNA]</scope>
    <source>
        <strain evidence="4 5">RC3</strain>
    </source>
</reference>